<evidence type="ECO:0000313" key="2">
    <source>
        <dbReference type="Proteomes" id="UP000789572"/>
    </source>
</evidence>
<name>A0A9N9C1L5_9GLOM</name>
<proteinExistence type="predicted"/>
<accession>A0A9N9C1L5</accession>
<keyword evidence="2" id="KW-1185">Reference proteome</keyword>
<gene>
    <name evidence="1" type="ORF">POCULU_LOCUS6603</name>
</gene>
<comment type="caution">
    <text evidence="1">The sequence shown here is derived from an EMBL/GenBank/DDBJ whole genome shotgun (WGS) entry which is preliminary data.</text>
</comment>
<reference evidence="1" key="1">
    <citation type="submission" date="2021-06" db="EMBL/GenBank/DDBJ databases">
        <authorList>
            <person name="Kallberg Y."/>
            <person name="Tangrot J."/>
            <person name="Rosling A."/>
        </authorList>
    </citation>
    <scope>NUCLEOTIDE SEQUENCE</scope>
    <source>
        <strain evidence="1">IA702</strain>
    </source>
</reference>
<dbReference type="AlphaFoldDB" id="A0A9N9C1L5"/>
<organism evidence="1 2">
    <name type="scientific">Paraglomus occultum</name>
    <dbReference type="NCBI Taxonomy" id="144539"/>
    <lineage>
        <taxon>Eukaryota</taxon>
        <taxon>Fungi</taxon>
        <taxon>Fungi incertae sedis</taxon>
        <taxon>Mucoromycota</taxon>
        <taxon>Glomeromycotina</taxon>
        <taxon>Glomeromycetes</taxon>
        <taxon>Paraglomerales</taxon>
        <taxon>Paraglomeraceae</taxon>
        <taxon>Paraglomus</taxon>
    </lineage>
</organism>
<protein>
    <submittedName>
        <fullName evidence="1">2452_t:CDS:1</fullName>
    </submittedName>
</protein>
<evidence type="ECO:0000313" key="1">
    <source>
        <dbReference type="EMBL" id="CAG8583373.1"/>
    </source>
</evidence>
<dbReference type="Proteomes" id="UP000789572">
    <property type="component" value="Unassembled WGS sequence"/>
</dbReference>
<sequence>MLDDYYYCVTSHTDWSRTKDNDEIVDLIGISESDLLSVVSGSVSVARGTMPSDEDIVVTITEDGSDVEEDEDILNVIISVRYAKGLKAYINNKAKLNLRSRLMLKNLNMGVHM</sequence>
<dbReference type="EMBL" id="CAJVPJ010001254">
    <property type="protein sequence ID" value="CAG8583373.1"/>
    <property type="molecule type" value="Genomic_DNA"/>
</dbReference>